<dbReference type="Proteomes" id="UP000503462">
    <property type="component" value="Chromosome 1"/>
</dbReference>
<reference evidence="2 3" key="1">
    <citation type="journal article" date="2016" name="Sci. Rep.">
        <title>Peltaster fructicola genome reveals evolution from an invasive phytopathogen to an ectophytic parasite.</title>
        <authorList>
            <person name="Xu C."/>
            <person name="Chen H."/>
            <person name="Gleason M.L."/>
            <person name="Xu J.R."/>
            <person name="Liu H."/>
            <person name="Zhang R."/>
            <person name="Sun G."/>
        </authorList>
    </citation>
    <scope>NUCLEOTIDE SEQUENCE [LARGE SCALE GENOMIC DNA]</scope>
    <source>
        <strain evidence="2 3">LNHT1506</strain>
    </source>
</reference>
<organism evidence="2 3">
    <name type="scientific">Peltaster fructicola</name>
    <dbReference type="NCBI Taxonomy" id="286661"/>
    <lineage>
        <taxon>Eukaryota</taxon>
        <taxon>Fungi</taxon>
        <taxon>Dikarya</taxon>
        <taxon>Ascomycota</taxon>
        <taxon>Pezizomycotina</taxon>
        <taxon>Dothideomycetes</taxon>
        <taxon>Dothideomycetes incertae sedis</taxon>
        <taxon>Peltaster</taxon>
    </lineage>
</organism>
<protein>
    <submittedName>
        <fullName evidence="2">Uncharacterized protein</fullName>
    </submittedName>
</protein>
<accession>A0A6H0XID9</accession>
<keyword evidence="3" id="KW-1185">Reference proteome</keyword>
<sequence length="330" mass="38233">MESSTERTVPTRRHSFDSVDSPHTIERAQQHTQQWRMYDIVGGLRDPILTRDAYTGPKLPPPLPQVLAGLPQHSWNLSACFNDVRPGTSVYSILERVQSFLITELHVYDDELIMSFIESLFHKKRLIDLLKTMPRWTQPPPDDRLSIECCWNKLLGGPLQYEGRSLDEPVSLREVASNKCVVEMYESYTAEEYPRTIALIAGYECHKRLFGTLGTASDAMMALMVCGRTYIPPASQQHLQNRFRQLNPRNFTMMSANLRNVDRFLGDGGFLFLSEQWKKHFMKIDARILRKTLSFLHRIVDMHGILEPLGDETYPQEIVMIKRHERVLRD</sequence>
<feature type="region of interest" description="Disordered" evidence="1">
    <location>
        <begin position="1"/>
        <end position="31"/>
    </location>
</feature>
<evidence type="ECO:0000313" key="2">
    <source>
        <dbReference type="EMBL" id="QIW94486.1"/>
    </source>
</evidence>
<gene>
    <name evidence="2" type="ORF">AMS68_000004</name>
</gene>
<evidence type="ECO:0000256" key="1">
    <source>
        <dbReference type="SAM" id="MobiDB-lite"/>
    </source>
</evidence>
<dbReference type="AlphaFoldDB" id="A0A6H0XID9"/>
<proteinExistence type="predicted"/>
<name>A0A6H0XID9_9PEZI</name>
<dbReference type="EMBL" id="CP051139">
    <property type="protein sequence ID" value="QIW94486.1"/>
    <property type="molecule type" value="Genomic_DNA"/>
</dbReference>
<evidence type="ECO:0000313" key="3">
    <source>
        <dbReference type="Proteomes" id="UP000503462"/>
    </source>
</evidence>